<feature type="region of interest" description="Disordered" evidence="1">
    <location>
        <begin position="1"/>
        <end position="35"/>
    </location>
</feature>
<evidence type="ECO:0000256" key="1">
    <source>
        <dbReference type="SAM" id="MobiDB-lite"/>
    </source>
</evidence>
<reference evidence="2" key="1">
    <citation type="submission" date="2020-05" db="EMBL/GenBank/DDBJ databases">
        <title>WGS assembly of Panicum virgatum.</title>
        <authorList>
            <person name="Lovell J.T."/>
            <person name="Jenkins J."/>
            <person name="Shu S."/>
            <person name="Juenger T.E."/>
            <person name="Schmutz J."/>
        </authorList>
    </citation>
    <scope>NUCLEOTIDE SEQUENCE</scope>
    <source>
        <strain evidence="2">AP13</strain>
    </source>
</reference>
<protein>
    <submittedName>
        <fullName evidence="2">Uncharacterized protein</fullName>
    </submittedName>
</protein>
<evidence type="ECO:0000313" key="2">
    <source>
        <dbReference type="EMBL" id="KAG2624438.1"/>
    </source>
</evidence>
<keyword evidence="3" id="KW-1185">Reference proteome</keyword>
<name>A0A8T0UQP0_PANVG</name>
<dbReference type="AlphaFoldDB" id="A0A8T0UQP0"/>
<feature type="compositionally biased region" description="Basic and acidic residues" evidence="1">
    <location>
        <begin position="21"/>
        <end position="35"/>
    </location>
</feature>
<dbReference type="Proteomes" id="UP000823388">
    <property type="component" value="Chromosome 3K"/>
</dbReference>
<evidence type="ECO:0000313" key="3">
    <source>
        <dbReference type="Proteomes" id="UP000823388"/>
    </source>
</evidence>
<accession>A0A8T0UQP0</accession>
<feature type="region of interest" description="Disordered" evidence="1">
    <location>
        <begin position="51"/>
        <end position="73"/>
    </location>
</feature>
<sequence length="73" mass="8292">MVNDDPLDDENPRSHTANSIHDNKREQMLSRFPSHDQCMKTTVFDFVVQTDKTSSESSRRPRFQGQASVVAPA</sequence>
<dbReference type="EMBL" id="CM029041">
    <property type="protein sequence ID" value="KAG2624438.1"/>
    <property type="molecule type" value="Genomic_DNA"/>
</dbReference>
<organism evidence="2 3">
    <name type="scientific">Panicum virgatum</name>
    <name type="common">Blackwell switchgrass</name>
    <dbReference type="NCBI Taxonomy" id="38727"/>
    <lineage>
        <taxon>Eukaryota</taxon>
        <taxon>Viridiplantae</taxon>
        <taxon>Streptophyta</taxon>
        <taxon>Embryophyta</taxon>
        <taxon>Tracheophyta</taxon>
        <taxon>Spermatophyta</taxon>
        <taxon>Magnoliopsida</taxon>
        <taxon>Liliopsida</taxon>
        <taxon>Poales</taxon>
        <taxon>Poaceae</taxon>
        <taxon>PACMAD clade</taxon>
        <taxon>Panicoideae</taxon>
        <taxon>Panicodae</taxon>
        <taxon>Paniceae</taxon>
        <taxon>Panicinae</taxon>
        <taxon>Panicum</taxon>
        <taxon>Panicum sect. Hiantes</taxon>
    </lineage>
</organism>
<proteinExistence type="predicted"/>
<gene>
    <name evidence="2" type="ORF">PVAP13_3KG129500</name>
</gene>
<comment type="caution">
    <text evidence="2">The sequence shown here is derived from an EMBL/GenBank/DDBJ whole genome shotgun (WGS) entry which is preliminary data.</text>
</comment>